<dbReference type="GO" id="GO:0003677">
    <property type="term" value="F:DNA binding"/>
    <property type="evidence" value="ECO:0007669"/>
    <property type="project" value="UniProtKB-UniRule"/>
</dbReference>
<dbReference type="SUPFAM" id="SSF46689">
    <property type="entry name" value="Homeodomain-like"/>
    <property type="match status" value="1"/>
</dbReference>
<gene>
    <name evidence="4" type="ORF">SAMN06309945_1872</name>
</gene>
<accession>A0A1T5JUF1</accession>
<keyword evidence="5" id="KW-1185">Reference proteome</keyword>
<evidence type="ECO:0000256" key="2">
    <source>
        <dbReference type="PROSITE-ProRule" id="PRU00335"/>
    </source>
</evidence>
<dbReference type="InterPro" id="IPR009057">
    <property type="entry name" value="Homeodomain-like_sf"/>
</dbReference>
<dbReference type="PROSITE" id="PS50977">
    <property type="entry name" value="HTH_TETR_2"/>
    <property type="match status" value="1"/>
</dbReference>
<dbReference type="InterPro" id="IPR001647">
    <property type="entry name" value="HTH_TetR"/>
</dbReference>
<dbReference type="EMBL" id="FUZP01000001">
    <property type="protein sequence ID" value="SKC54909.1"/>
    <property type="molecule type" value="Genomic_DNA"/>
</dbReference>
<name>A0A1T5JUF1_9MICO</name>
<feature type="DNA-binding region" description="H-T-H motif" evidence="2">
    <location>
        <begin position="60"/>
        <end position="79"/>
    </location>
</feature>
<evidence type="ECO:0000256" key="1">
    <source>
        <dbReference type="ARBA" id="ARBA00023125"/>
    </source>
</evidence>
<keyword evidence="1 2" id="KW-0238">DNA-binding</keyword>
<sequence length="226" mass="24634">MTRRTNHTPAIDNGEMTAPIISLRDIGTPPSDEPRTARTLRALTTALLELLEHKDLNDIGVAELCRAADVHRTTFYGHYRGIEELAADIFGRIVDRLATVDVTRDSLAQPSVVSASYQASLRQILAHVSEERPAYRALFLAKNDAGFRRILVSTLHKRISIALDFWREAGVEMSPAGSAEAAAAYFAGGTMACIEQWALGEDTDAEAYAAAVMALLPAWWPTPVSA</sequence>
<feature type="domain" description="HTH tetR-type" evidence="3">
    <location>
        <begin position="37"/>
        <end position="97"/>
    </location>
</feature>
<dbReference type="InterPro" id="IPR050624">
    <property type="entry name" value="HTH-type_Tx_Regulator"/>
</dbReference>
<dbReference type="PANTHER" id="PTHR43479">
    <property type="entry name" value="ACREF/ENVCD OPERON REPRESSOR-RELATED"/>
    <property type="match status" value="1"/>
</dbReference>
<organism evidence="4 5">
    <name type="scientific">Okibacterium fritillariae</name>
    <dbReference type="NCBI Taxonomy" id="123320"/>
    <lineage>
        <taxon>Bacteria</taxon>
        <taxon>Bacillati</taxon>
        <taxon>Actinomycetota</taxon>
        <taxon>Actinomycetes</taxon>
        <taxon>Micrococcales</taxon>
        <taxon>Microbacteriaceae</taxon>
        <taxon>Okibacterium</taxon>
    </lineage>
</organism>
<dbReference type="Gene3D" id="1.10.357.10">
    <property type="entry name" value="Tetracycline Repressor, domain 2"/>
    <property type="match status" value="1"/>
</dbReference>
<dbReference type="AlphaFoldDB" id="A0A1T5JUF1"/>
<evidence type="ECO:0000259" key="3">
    <source>
        <dbReference type="PROSITE" id="PS50977"/>
    </source>
</evidence>
<dbReference type="PANTHER" id="PTHR43479:SF7">
    <property type="entry name" value="TETR-FAMILY TRANSCRIPTIONAL REGULATOR"/>
    <property type="match status" value="1"/>
</dbReference>
<evidence type="ECO:0000313" key="4">
    <source>
        <dbReference type="EMBL" id="SKC54909.1"/>
    </source>
</evidence>
<reference evidence="4 5" key="1">
    <citation type="submission" date="2017-02" db="EMBL/GenBank/DDBJ databases">
        <authorList>
            <person name="Peterson S.W."/>
        </authorList>
    </citation>
    <scope>NUCLEOTIDE SEQUENCE [LARGE SCALE GENOMIC DNA]</scope>
    <source>
        <strain evidence="4 5">VKM Ac-2059</strain>
    </source>
</reference>
<dbReference type="Proteomes" id="UP000190857">
    <property type="component" value="Unassembled WGS sequence"/>
</dbReference>
<protein>
    <submittedName>
        <fullName evidence="4">Transcriptional regulator, TetR family</fullName>
    </submittedName>
</protein>
<proteinExistence type="predicted"/>
<evidence type="ECO:0000313" key="5">
    <source>
        <dbReference type="Proteomes" id="UP000190857"/>
    </source>
</evidence>